<proteinExistence type="inferred from homology"/>
<dbReference type="SUPFAM" id="SSF53335">
    <property type="entry name" value="S-adenosyl-L-methionine-dependent methyltransferases"/>
    <property type="match status" value="1"/>
</dbReference>
<evidence type="ECO:0000256" key="4">
    <source>
        <dbReference type="ARBA" id="ARBA00048391"/>
    </source>
</evidence>
<evidence type="ECO:0000256" key="3">
    <source>
        <dbReference type="ARBA" id="ARBA00022691"/>
    </source>
</evidence>
<dbReference type="AlphaFoldDB" id="A0AAE9IAX2"/>
<evidence type="ECO:0000256" key="5">
    <source>
        <dbReference type="HAMAP-Rule" id="MF_02126"/>
    </source>
</evidence>
<dbReference type="GO" id="GO:0003676">
    <property type="term" value="F:nucleic acid binding"/>
    <property type="evidence" value="ECO:0007669"/>
    <property type="project" value="InterPro"/>
</dbReference>
<dbReference type="EC" id="2.1.1.297" evidence="5"/>
<dbReference type="NCBIfam" id="TIGR00536">
    <property type="entry name" value="hemK_fam"/>
    <property type="match status" value="1"/>
</dbReference>
<comment type="function">
    <text evidence="5">Methylates the class 1 translation termination release factors RF1/PrfA and RF2/PrfB on the glutamine residue of the universally conserved GGQ motif.</text>
</comment>
<feature type="binding site" evidence="5">
    <location>
        <begin position="117"/>
        <end position="121"/>
    </location>
    <ligand>
        <name>S-adenosyl-L-methionine</name>
        <dbReference type="ChEBI" id="CHEBI:59789"/>
    </ligand>
</feature>
<feature type="binding site" evidence="5">
    <location>
        <position position="168"/>
    </location>
    <ligand>
        <name>S-adenosyl-L-methionine</name>
        <dbReference type="ChEBI" id="CHEBI:59789"/>
    </ligand>
</feature>
<dbReference type="RefSeq" id="WP_250250013.1">
    <property type="nucleotide sequence ID" value="NZ_CP097751.1"/>
</dbReference>
<dbReference type="CDD" id="cd02440">
    <property type="entry name" value="AdoMet_MTases"/>
    <property type="match status" value="1"/>
</dbReference>
<evidence type="ECO:0000259" key="6">
    <source>
        <dbReference type="Pfam" id="PF13847"/>
    </source>
</evidence>
<dbReference type="InterPro" id="IPR040758">
    <property type="entry name" value="PrmC_N"/>
</dbReference>
<dbReference type="FunFam" id="1.10.8.10:FF:000032">
    <property type="entry name" value="Release factor glutamine methyltransferase"/>
    <property type="match status" value="1"/>
</dbReference>
<dbReference type="InterPro" id="IPR029063">
    <property type="entry name" value="SAM-dependent_MTases_sf"/>
</dbReference>
<comment type="catalytic activity">
    <reaction evidence="4 5">
        <text>L-glutaminyl-[peptide chain release factor] + S-adenosyl-L-methionine = N(5)-methyl-L-glutaminyl-[peptide chain release factor] + S-adenosyl-L-homocysteine + H(+)</text>
        <dbReference type="Rhea" id="RHEA:42896"/>
        <dbReference type="Rhea" id="RHEA-COMP:10271"/>
        <dbReference type="Rhea" id="RHEA-COMP:10272"/>
        <dbReference type="ChEBI" id="CHEBI:15378"/>
        <dbReference type="ChEBI" id="CHEBI:30011"/>
        <dbReference type="ChEBI" id="CHEBI:57856"/>
        <dbReference type="ChEBI" id="CHEBI:59789"/>
        <dbReference type="ChEBI" id="CHEBI:61891"/>
        <dbReference type="EC" id="2.1.1.297"/>
    </reaction>
</comment>
<feature type="domain" description="Methyltransferase" evidence="6">
    <location>
        <begin position="109"/>
        <end position="232"/>
    </location>
</feature>
<comment type="similarity">
    <text evidence="5">Belongs to the protein N5-glutamine methyltransferase family. PrmC subfamily.</text>
</comment>
<dbReference type="InterPro" id="IPR004556">
    <property type="entry name" value="HemK-like"/>
</dbReference>
<feature type="binding site" evidence="5">
    <location>
        <position position="140"/>
    </location>
    <ligand>
        <name>S-adenosyl-L-methionine</name>
        <dbReference type="ChEBI" id="CHEBI:59789"/>
    </ligand>
</feature>
<evidence type="ECO:0000313" key="8">
    <source>
        <dbReference type="EMBL" id="URJ27561.1"/>
    </source>
</evidence>
<dbReference type="EMBL" id="CP097751">
    <property type="protein sequence ID" value="URJ27561.1"/>
    <property type="molecule type" value="Genomic_DNA"/>
</dbReference>
<dbReference type="GO" id="GO:0032259">
    <property type="term" value="P:methylation"/>
    <property type="evidence" value="ECO:0007669"/>
    <property type="project" value="UniProtKB-KW"/>
</dbReference>
<dbReference type="Gene3D" id="3.40.50.150">
    <property type="entry name" value="Vaccinia Virus protein VP39"/>
    <property type="match status" value="1"/>
</dbReference>
<dbReference type="Proteomes" id="UP001056323">
    <property type="component" value="Chromosome"/>
</dbReference>
<organism evidence="8 9">
    <name type="scientific">Candidatus Blochmanniella camponoti</name>
    <dbReference type="NCBI Taxonomy" id="108080"/>
    <lineage>
        <taxon>Bacteria</taxon>
        <taxon>Pseudomonadati</taxon>
        <taxon>Pseudomonadota</taxon>
        <taxon>Gammaproteobacteria</taxon>
        <taxon>Enterobacterales</taxon>
        <taxon>Enterobacteriaceae</taxon>
        <taxon>ant endosymbionts</taxon>
        <taxon>Candidatus Blochmanniella</taxon>
    </lineage>
</organism>
<feature type="binding site" evidence="5">
    <location>
        <begin position="183"/>
        <end position="186"/>
    </location>
    <ligand>
        <name>substrate</name>
    </ligand>
</feature>
<evidence type="ECO:0000256" key="1">
    <source>
        <dbReference type="ARBA" id="ARBA00022603"/>
    </source>
</evidence>
<keyword evidence="3 5" id="KW-0949">S-adenosyl-L-methionine</keyword>
<accession>A0AAE9IAX2</accession>
<feature type="domain" description="Release factor glutamine methyltransferase N-terminal" evidence="7">
    <location>
        <begin position="5"/>
        <end position="73"/>
    </location>
</feature>
<evidence type="ECO:0000313" key="9">
    <source>
        <dbReference type="Proteomes" id="UP001056323"/>
    </source>
</evidence>
<dbReference type="InterPro" id="IPR025714">
    <property type="entry name" value="Methyltranfer_dom"/>
</dbReference>
<dbReference type="Gene3D" id="1.10.8.10">
    <property type="entry name" value="DNA helicase RuvA subunit, C-terminal domain"/>
    <property type="match status" value="1"/>
</dbReference>
<keyword evidence="1 5" id="KW-0489">Methyltransferase</keyword>
<dbReference type="PANTHER" id="PTHR18895:SF74">
    <property type="entry name" value="MTRF1L RELEASE FACTOR GLUTAMINE METHYLTRANSFERASE"/>
    <property type="match status" value="1"/>
</dbReference>
<dbReference type="GO" id="GO:0102559">
    <property type="term" value="F:peptide chain release factor N(5)-glutamine methyltransferase activity"/>
    <property type="evidence" value="ECO:0007669"/>
    <property type="project" value="UniProtKB-EC"/>
</dbReference>
<dbReference type="HAMAP" id="MF_02126">
    <property type="entry name" value="RF_methyltr_PrmC"/>
    <property type="match status" value="1"/>
</dbReference>
<keyword evidence="2 5" id="KW-0808">Transferase</keyword>
<dbReference type="FunFam" id="3.40.50.150:FF:000053">
    <property type="entry name" value="Release factor glutamine methyltransferase"/>
    <property type="match status" value="1"/>
</dbReference>
<evidence type="ECO:0000259" key="7">
    <source>
        <dbReference type="Pfam" id="PF17827"/>
    </source>
</evidence>
<dbReference type="Pfam" id="PF13847">
    <property type="entry name" value="Methyltransf_31"/>
    <property type="match status" value="1"/>
</dbReference>
<dbReference type="KEGG" id="bhb:M9394_00070"/>
<dbReference type="Pfam" id="PF17827">
    <property type="entry name" value="PrmC_N"/>
    <property type="match status" value="1"/>
</dbReference>
<name>A0AAE9IAX2_9ENTR</name>
<dbReference type="InterPro" id="IPR019874">
    <property type="entry name" value="RF_methyltr_PrmC"/>
</dbReference>
<protein>
    <recommendedName>
        <fullName evidence="5">Release factor glutamine methyltransferase</fullName>
        <shortName evidence="5">RF MTase</shortName>
        <ecNumber evidence="5">2.1.1.297</ecNumber>
    </recommendedName>
    <alternativeName>
        <fullName evidence="5">N5-glutamine methyltransferase PrmC</fullName>
    </alternativeName>
    <alternativeName>
        <fullName evidence="5">Protein-(glutamine-N5) MTase PrmC</fullName>
    </alternativeName>
    <alternativeName>
        <fullName evidence="5">Protein-glutamine N-methyltransferase PrmC</fullName>
    </alternativeName>
</protein>
<gene>
    <name evidence="5 8" type="primary">prmC</name>
    <name evidence="8" type="ORF">M9394_00070</name>
</gene>
<dbReference type="InterPro" id="IPR050320">
    <property type="entry name" value="N5-glutamine_MTase"/>
</dbReference>
<dbReference type="NCBIfam" id="TIGR03534">
    <property type="entry name" value="RF_mod_PrmC"/>
    <property type="match status" value="1"/>
</dbReference>
<dbReference type="PROSITE" id="PS00092">
    <property type="entry name" value="N6_MTASE"/>
    <property type="match status" value="1"/>
</dbReference>
<feature type="binding site" evidence="5">
    <location>
        <position position="183"/>
    </location>
    <ligand>
        <name>S-adenosyl-L-methionine</name>
        <dbReference type="ChEBI" id="CHEBI:59789"/>
    </ligand>
</feature>
<sequence length="278" mass="32477">MTWDQWLHWANLKLKKSISPKRDAEIILGQVTKKSRTQLLAFGESLLEYDTIIQLRSLIYRRKKGEPIAYLVGSKEFWSLDLKVSPGTFIPRPDTECLVKHVFDLLKVSHLNVLDLGTGVGTIALALASERPNWNITGIDSQKKALFLAHKNKLLLNFKNVKFIYGNWFKYLRKKKFNLIVSNPPYIDKNDSCLQSRDMVFEPKNALVSEQKGLEDLTVICKHSTQHLRQNGWLVLEHGWNQGNYMRTLFFKFGFTHIHTIRDYHNYERVTYGKWKSH</sequence>
<dbReference type="PANTHER" id="PTHR18895">
    <property type="entry name" value="HEMK METHYLTRANSFERASE"/>
    <property type="match status" value="1"/>
</dbReference>
<reference evidence="8" key="1">
    <citation type="submission" date="2022-05" db="EMBL/GenBank/DDBJ databases">
        <title>Impact of host demography and evolutionary history on endosymbiont molecular evolution: a test in carpenter ants (Genus Camponotus) and their Blochmannia endosymbionts.</title>
        <authorList>
            <person name="Manthey J.D."/>
            <person name="Giron J.C."/>
            <person name="Hruska J.P."/>
        </authorList>
    </citation>
    <scope>NUCLEOTIDE SEQUENCE</scope>
    <source>
        <strain evidence="8">C-049</strain>
    </source>
</reference>
<dbReference type="InterPro" id="IPR002052">
    <property type="entry name" value="DNA_methylase_N6_adenine_CS"/>
</dbReference>
<evidence type="ECO:0000256" key="2">
    <source>
        <dbReference type="ARBA" id="ARBA00022679"/>
    </source>
</evidence>